<gene>
    <name evidence="2" type="ORF">GPU96_01g02190</name>
    <name evidence="3" type="ORF">GPU96_02g02240</name>
    <name evidence="4" type="ORF">GPU96_02g04040</name>
    <name evidence="5" type="ORF">GPU96_03g04090</name>
    <name evidence="6" type="ORF">GPU96_03g05980</name>
    <name evidence="7" type="ORF">GPU96_04g06030</name>
    <name evidence="8" type="ORF">GPU96_04g08120</name>
    <name evidence="9" type="ORF">GPU96_05g08170</name>
    <name evidence="10" type="ORF">GPU96_05g10160</name>
    <name evidence="11" type="ORF">GPU96_06g10210</name>
    <name evidence="12" type="ORF">GPU96_07g14280</name>
    <name evidence="13" type="ORF">GPU96_08g14330</name>
    <name evidence="14" type="ORF">GPU96_09g16730</name>
    <name evidence="15" type="ORF">GPU96_10g18600</name>
    <name evidence="16" type="ORF">GPU96_11g22980</name>
</gene>
<evidence type="ECO:0000313" key="6">
    <source>
        <dbReference type="EMBL" id="UTX42874.1"/>
    </source>
</evidence>
<dbReference type="Proteomes" id="UP001059546">
    <property type="component" value="Chromosome II"/>
</dbReference>
<dbReference type="EMBL" id="CP075150">
    <property type="protein sequence ID" value="UTX42875.1"/>
    <property type="molecule type" value="Genomic_DNA"/>
</dbReference>
<dbReference type="Proteomes" id="UP001059546">
    <property type="component" value="Chromosome IX"/>
</dbReference>
<dbReference type="EMBL" id="CP075148">
    <property type="protein sequence ID" value="UTX42514.1"/>
    <property type="molecule type" value="Genomic_DNA"/>
</dbReference>
<dbReference type="EMBL" id="CP075154">
    <property type="protein sequence ID" value="UTX43665.1"/>
    <property type="molecule type" value="Genomic_DNA"/>
</dbReference>
<dbReference type="Proteomes" id="UP001059546">
    <property type="component" value="Chromosome V"/>
</dbReference>
<keyword evidence="1" id="KW-0812">Transmembrane</keyword>
<dbReference type="EMBL" id="CP075150">
    <property type="protein sequence ID" value="UTX43077.1"/>
    <property type="molecule type" value="Genomic_DNA"/>
</dbReference>
<evidence type="ECO:0000313" key="14">
    <source>
        <dbReference type="EMBL" id="UTX43893.1"/>
    </source>
</evidence>
<evidence type="ECO:0000313" key="4">
    <source>
        <dbReference type="EMBL" id="UTX42688.1"/>
    </source>
</evidence>
<dbReference type="EMBL" id="CP075148">
    <property type="protein sequence ID" value="UTX42688.1"/>
    <property type="molecule type" value="Genomic_DNA"/>
</dbReference>
<dbReference type="EMBL" id="CP075149">
    <property type="protein sequence ID" value="UTX42874.1"/>
    <property type="molecule type" value="Genomic_DNA"/>
</dbReference>
<dbReference type="Proteomes" id="UP001059546">
    <property type="component" value="Chromosome XI"/>
</dbReference>
<evidence type="ECO:0000313" key="11">
    <source>
        <dbReference type="EMBL" id="UTX43275.1"/>
    </source>
</evidence>
<organism evidence="5 17">
    <name type="scientific">Encephalitozoon hellem</name>
    <name type="common">Microsporidian parasite</name>
    <dbReference type="NCBI Taxonomy" id="27973"/>
    <lineage>
        <taxon>Eukaryota</taxon>
        <taxon>Fungi</taxon>
        <taxon>Fungi incertae sedis</taxon>
        <taxon>Microsporidia</taxon>
        <taxon>Unikaryonidae</taxon>
        <taxon>Encephalitozoon</taxon>
    </lineage>
</organism>
<dbReference type="EMBL" id="CP075153">
    <property type="protein sequence ID" value="UTX43664.1"/>
    <property type="molecule type" value="Genomic_DNA"/>
</dbReference>
<evidence type="ECO:0000313" key="2">
    <source>
        <dbReference type="EMBL" id="UTX42513.1"/>
    </source>
</evidence>
<evidence type="ECO:0000313" key="7">
    <source>
        <dbReference type="EMBL" id="UTX42875.1"/>
    </source>
</evidence>
<dbReference type="Proteomes" id="UP001059546">
    <property type="component" value="Chromosome VIII"/>
</dbReference>
<dbReference type="EMBL" id="CP075155">
    <property type="protein sequence ID" value="UTX43893.1"/>
    <property type="molecule type" value="Genomic_DNA"/>
</dbReference>
<dbReference type="EMBL" id="CP075151">
    <property type="protein sequence ID" value="UTX43274.1"/>
    <property type="molecule type" value="Genomic_DNA"/>
</dbReference>
<evidence type="ECO:0000256" key="1">
    <source>
        <dbReference type="SAM" id="Phobius"/>
    </source>
</evidence>
<dbReference type="EMBL" id="CP075156">
    <property type="protein sequence ID" value="UTX44074.1"/>
    <property type="molecule type" value="Genomic_DNA"/>
</dbReference>
<dbReference type="EMBL" id="CP075152">
    <property type="protein sequence ID" value="UTX43275.1"/>
    <property type="molecule type" value="Genomic_DNA"/>
</dbReference>
<dbReference type="Proteomes" id="UP001059546">
    <property type="component" value="Chromosome VI"/>
</dbReference>
<protein>
    <submittedName>
        <fullName evidence="5">Uncharacterized protein</fullName>
    </submittedName>
</protein>
<dbReference type="Proteomes" id="UP001059546">
    <property type="component" value="Chromosome VII"/>
</dbReference>
<keyword evidence="1" id="KW-1133">Transmembrane helix</keyword>
<proteinExistence type="predicted"/>
<name>A0A9Q9C229_ENCHE</name>
<evidence type="ECO:0000313" key="9">
    <source>
        <dbReference type="EMBL" id="UTX43078.1"/>
    </source>
</evidence>
<sequence length="134" mass="14592">MSDGIAKVCRMSSLFALEDAAARVCLIVTNVCVAFTCDAHDLHLLAWCFLTVMSSCVECDVDEGGPFSSGLSGYTEQGEGQHRCMWEDMDVGEGLRRRSRGSGDRWTVGRMTGFGMGSGGSLWLVLWSLWALDP</sequence>
<evidence type="ECO:0000313" key="3">
    <source>
        <dbReference type="EMBL" id="UTX42514.1"/>
    </source>
</evidence>
<dbReference type="EMBL" id="CP075147">
    <property type="protein sequence ID" value="UTX42513.1"/>
    <property type="molecule type" value="Genomic_DNA"/>
</dbReference>
<evidence type="ECO:0000313" key="12">
    <source>
        <dbReference type="EMBL" id="UTX43664.1"/>
    </source>
</evidence>
<dbReference type="Proteomes" id="UP001059546">
    <property type="component" value="Chromosome I"/>
</dbReference>
<evidence type="ECO:0000313" key="10">
    <source>
        <dbReference type="EMBL" id="UTX43274.1"/>
    </source>
</evidence>
<evidence type="ECO:0000313" key="16">
    <source>
        <dbReference type="EMBL" id="UTX44494.1"/>
    </source>
</evidence>
<dbReference type="EMBL" id="CP075149">
    <property type="protein sequence ID" value="UTX42689.1"/>
    <property type="molecule type" value="Genomic_DNA"/>
</dbReference>
<dbReference type="Proteomes" id="UP001059546">
    <property type="component" value="Chromosome IV"/>
</dbReference>
<dbReference type="EMBL" id="CP075157">
    <property type="protein sequence ID" value="UTX44494.1"/>
    <property type="molecule type" value="Genomic_DNA"/>
</dbReference>
<evidence type="ECO:0000313" key="5">
    <source>
        <dbReference type="EMBL" id="UTX42689.1"/>
    </source>
</evidence>
<feature type="transmembrane region" description="Helical" evidence="1">
    <location>
        <begin position="107"/>
        <end position="130"/>
    </location>
</feature>
<dbReference type="AlphaFoldDB" id="A0A9Q9C229"/>
<accession>A0A9Q9C229</accession>
<dbReference type="EMBL" id="CP075151">
    <property type="protein sequence ID" value="UTX43078.1"/>
    <property type="molecule type" value="Genomic_DNA"/>
</dbReference>
<evidence type="ECO:0000313" key="15">
    <source>
        <dbReference type="EMBL" id="UTX44074.1"/>
    </source>
</evidence>
<keyword evidence="1" id="KW-0472">Membrane</keyword>
<reference evidence="5" key="1">
    <citation type="submission" date="2021-05" db="EMBL/GenBank/DDBJ databases">
        <title>Encephalitozoon hellem ATCC 50604 Complete Genome.</title>
        <authorList>
            <person name="Mascarenhas dos Santos A.C."/>
            <person name="Julian A.T."/>
            <person name="Pombert J.-F."/>
        </authorList>
    </citation>
    <scope>NUCLEOTIDE SEQUENCE</scope>
    <source>
        <strain evidence="5">ATCC 50604</strain>
    </source>
</reference>
<dbReference type="Proteomes" id="UP001059546">
    <property type="component" value="Chromosome III"/>
</dbReference>
<dbReference type="Proteomes" id="UP001059546">
    <property type="component" value="Chromosome X"/>
</dbReference>
<evidence type="ECO:0000313" key="8">
    <source>
        <dbReference type="EMBL" id="UTX43077.1"/>
    </source>
</evidence>
<evidence type="ECO:0000313" key="17">
    <source>
        <dbReference type="Proteomes" id="UP001059546"/>
    </source>
</evidence>
<evidence type="ECO:0000313" key="13">
    <source>
        <dbReference type="EMBL" id="UTX43665.1"/>
    </source>
</evidence>